<name>A0A9E7JXB3_9LILI</name>
<evidence type="ECO:0000313" key="2">
    <source>
        <dbReference type="EMBL" id="URD97095.1"/>
    </source>
</evidence>
<protein>
    <submittedName>
        <fullName evidence="2">Uncharacterized protein</fullName>
    </submittedName>
</protein>
<organism evidence="2 3">
    <name type="scientific">Musa troglodytarum</name>
    <name type="common">fe'i banana</name>
    <dbReference type="NCBI Taxonomy" id="320322"/>
    <lineage>
        <taxon>Eukaryota</taxon>
        <taxon>Viridiplantae</taxon>
        <taxon>Streptophyta</taxon>
        <taxon>Embryophyta</taxon>
        <taxon>Tracheophyta</taxon>
        <taxon>Spermatophyta</taxon>
        <taxon>Magnoliopsida</taxon>
        <taxon>Liliopsida</taxon>
        <taxon>Zingiberales</taxon>
        <taxon>Musaceae</taxon>
        <taxon>Musa</taxon>
    </lineage>
</organism>
<gene>
    <name evidence="2" type="ORF">MUK42_30843</name>
</gene>
<evidence type="ECO:0000313" key="3">
    <source>
        <dbReference type="Proteomes" id="UP001055439"/>
    </source>
</evidence>
<accession>A0A9E7JXB3</accession>
<evidence type="ECO:0000256" key="1">
    <source>
        <dbReference type="SAM" id="MobiDB-lite"/>
    </source>
</evidence>
<dbReference type="AlphaFoldDB" id="A0A9E7JXB3"/>
<sequence length="169" mass="18932">MSPLVFDTALPQRRVAASQLGVPGGLAWWEAEKKLWFWSSGNFAYAEAEKKYLTKTPGTWDLYRSFVGEERRDESGGGCSPFSPRCSSHFGERHGIRCTTAKAQLFLQELAERTHRTSILMCNVEQQRPTPLLRRHRPPSSPHLLVSLPSLPRAAPSPLFSLPQPPPPP</sequence>
<dbReference type="Proteomes" id="UP001055439">
    <property type="component" value="Chromosome 4"/>
</dbReference>
<feature type="region of interest" description="Disordered" evidence="1">
    <location>
        <begin position="129"/>
        <end position="150"/>
    </location>
</feature>
<reference evidence="2" key="1">
    <citation type="submission" date="2022-05" db="EMBL/GenBank/DDBJ databases">
        <title>The Musa troglodytarum L. genome provides insights into the mechanism of non-climacteric behaviour and enrichment of carotenoids.</title>
        <authorList>
            <person name="Wang J."/>
        </authorList>
    </citation>
    <scope>NUCLEOTIDE SEQUENCE</scope>
    <source>
        <tissue evidence="2">Leaf</tissue>
    </source>
</reference>
<keyword evidence="3" id="KW-1185">Reference proteome</keyword>
<proteinExistence type="predicted"/>
<dbReference type="EMBL" id="CP097506">
    <property type="protein sequence ID" value="URD97095.1"/>
    <property type="molecule type" value="Genomic_DNA"/>
</dbReference>